<protein>
    <submittedName>
        <fullName evidence="1">Uncharacterized protein</fullName>
    </submittedName>
</protein>
<dbReference type="EMBL" id="AWGA01000035">
    <property type="protein sequence ID" value="TEA27521.1"/>
    <property type="molecule type" value="Genomic_DNA"/>
</dbReference>
<dbReference type="RefSeq" id="WP_024495762.1">
    <property type="nucleotide sequence ID" value="NZ_AWGA01000035.1"/>
</dbReference>
<name>A0AB94IDH9_9GAMM</name>
<proteinExistence type="predicted"/>
<organism evidence="1 2">
    <name type="scientific">Candidatus Schmidhempelia bombi str. Bimp</name>
    <dbReference type="NCBI Taxonomy" id="1387197"/>
    <lineage>
        <taxon>Bacteria</taxon>
        <taxon>Pseudomonadati</taxon>
        <taxon>Pseudomonadota</taxon>
        <taxon>Gammaproteobacteria</taxon>
        <taxon>Orbales</taxon>
        <taxon>Orbaceae</taxon>
        <taxon>Candidatus Schmidhempelia</taxon>
    </lineage>
</organism>
<evidence type="ECO:0000313" key="2">
    <source>
        <dbReference type="Proteomes" id="UP000506160"/>
    </source>
</evidence>
<dbReference type="Pfam" id="PF15933">
    <property type="entry name" value="RnlB_antitoxin"/>
    <property type="match status" value="1"/>
</dbReference>
<accession>A0AB94IDH9</accession>
<comment type="caution">
    <text evidence="1">The sequence shown here is derived from an EMBL/GenBank/DDBJ whole genome shotgun (WGS) entry which is preliminary data.</text>
</comment>
<keyword evidence="2" id="KW-1185">Reference proteome</keyword>
<sequence length="111" mass="12748">MFDINYSLLNSNNIIVITALNHESPLDNLKDIVARLKECKNVNNSILVIFDLLCCNGNEWNRFISLLFDGTKFIHQSFSVLSNDDIMPNIVNTQKLYFTQHPEIIKSSVMN</sequence>
<dbReference type="AlphaFoldDB" id="A0AB94IDH9"/>
<evidence type="ECO:0000313" key="1">
    <source>
        <dbReference type="EMBL" id="TEA27521.1"/>
    </source>
</evidence>
<gene>
    <name evidence="1" type="ORF">O970_03375</name>
</gene>
<dbReference type="Proteomes" id="UP000506160">
    <property type="component" value="Unassembled WGS sequence"/>
</dbReference>
<dbReference type="InterPro" id="IPR031834">
    <property type="entry name" value="RnlB/LsoB_antitoxin"/>
</dbReference>
<reference evidence="1 2" key="1">
    <citation type="journal article" date="2014" name="Appl. Environ. Microbiol.">
        <title>Genomic features of a bumble bee symbiont reflect its host environment.</title>
        <authorList>
            <person name="Martinson V.G."/>
            <person name="Magoc T."/>
            <person name="Koch H."/>
            <person name="Salzberg S.L."/>
            <person name="Moran N.A."/>
        </authorList>
    </citation>
    <scope>NUCLEOTIDE SEQUENCE [LARGE SCALE GENOMIC DNA]</scope>
    <source>
        <strain evidence="1 2">Bimp</strain>
    </source>
</reference>